<organism evidence="2">
    <name type="scientific">Solanum lycopersicum</name>
    <name type="common">Tomato</name>
    <name type="synonym">Lycopersicon esculentum</name>
    <dbReference type="NCBI Taxonomy" id="4081"/>
    <lineage>
        <taxon>Eukaryota</taxon>
        <taxon>Viridiplantae</taxon>
        <taxon>Streptophyta</taxon>
        <taxon>Embryophyta</taxon>
        <taxon>Tracheophyta</taxon>
        <taxon>Spermatophyta</taxon>
        <taxon>Magnoliopsida</taxon>
        <taxon>eudicotyledons</taxon>
        <taxon>Gunneridae</taxon>
        <taxon>Pentapetalae</taxon>
        <taxon>asterids</taxon>
        <taxon>lamiids</taxon>
        <taxon>Solanales</taxon>
        <taxon>Solanaceae</taxon>
        <taxon>Solanoideae</taxon>
        <taxon>Solaneae</taxon>
        <taxon>Solanum</taxon>
        <taxon>Solanum subgen. Lycopersicon</taxon>
    </lineage>
</organism>
<name>A0A3Q7GGD8_SOLLC</name>
<sequence>MIGESIHQSSSTVSTETVAKIRPIHDPCSVYYLHPTEGPSNSLTKYLLKGDSFDVWEQAICHALEGRSKIGFLYENEFPKPTNDLELDAWKANKSIICSWIFNTADETIQPSLVAHKIAHELWTNIKARYGGTNAPKSWQLK</sequence>
<feature type="domain" description="Retrotransposon Copia-like N-terminal" evidence="1">
    <location>
        <begin position="34"/>
        <end position="73"/>
    </location>
</feature>
<reference evidence="2" key="2">
    <citation type="submission" date="2019-01" db="UniProtKB">
        <authorList>
            <consortium name="EnsemblPlants"/>
        </authorList>
    </citation>
    <scope>IDENTIFICATION</scope>
    <source>
        <strain evidence="2">cv. Heinz 1706</strain>
    </source>
</reference>
<dbReference type="PANTHER" id="PTHR37610:SF96">
    <property type="entry name" value="RETROTRANSPOSON COPIA-LIKE N-TERMINAL DOMAIN-CONTAINING PROTEIN"/>
    <property type="match status" value="1"/>
</dbReference>
<evidence type="ECO:0000259" key="1">
    <source>
        <dbReference type="Pfam" id="PF14244"/>
    </source>
</evidence>
<dbReference type="Proteomes" id="UP000004994">
    <property type="component" value="Chromosome 5"/>
</dbReference>
<dbReference type="InParanoid" id="A0A3Q7GGD8"/>
<proteinExistence type="predicted"/>
<dbReference type="AlphaFoldDB" id="A0A3Q7GGD8"/>
<dbReference type="Gramene" id="Solyc05g032732.1.1">
    <property type="protein sequence ID" value="Solyc05g032732.1.1.1"/>
    <property type="gene ID" value="Solyc05g032732.1"/>
</dbReference>
<dbReference type="OMA" id="WILITIK"/>
<accession>A0A3Q7GGD8</accession>
<keyword evidence="3" id="KW-1185">Reference proteome</keyword>
<dbReference type="InterPro" id="IPR029472">
    <property type="entry name" value="Copia-like_N"/>
</dbReference>
<dbReference type="EnsemblPlants" id="Solyc05g032732.1.1">
    <property type="protein sequence ID" value="Solyc05g032732.1.1.1"/>
    <property type="gene ID" value="Solyc05g032732.1"/>
</dbReference>
<evidence type="ECO:0000313" key="3">
    <source>
        <dbReference type="Proteomes" id="UP000004994"/>
    </source>
</evidence>
<evidence type="ECO:0000313" key="2">
    <source>
        <dbReference type="EnsemblPlants" id="Solyc05g032732.1.1.1"/>
    </source>
</evidence>
<reference evidence="2" key="1">
    <citation type="journal article" date="2012" name="Nature">
        <title>The tomato genome sequence provides insights into fleshy fruit evolution.</title>
        <authorList>
            <consortium name="Tomato Genome Consortium"/>
        </authorList>
    </citation>
    <scope>NUCLEOTIDE SEQUENCE [LARGE SCALE GENOMIC DNA]</scope>
    <source>
        <strain evidence="2">cv. Heinz 1706</strain>
    </source>
</reference>
<dbReference type="PANTHER" id="PTHR37610">
    <property type="entry name" value="CCHC-TYPE DOMAIN-CONTAINING PROTEIN"/>
    <property type="match status" value="1"/>
</dbReference>
<dbReference type="Pfam" id="PF14244">
    <property type="entry name" value="Retrotran_gag_3"/>
    <property type="match status" value="1"/>
</dbReference>
<protein>
    <recommendedName>
        <fullName evidence="1">Retrotransposon Copia-like N-terminal domain-containing protein</fullName>
    </recommendedName>
</protein>